<dbReference type="Gene3D" id="3.40.50.720">
    <property type="entry name" value="NAD(P)-binding Rossmann-like Domain"/>
    <property type="match status" value="1"/>
</dbReference>
<keyword evidence="1" id="KW-0560">Oxidoreductase</keyword>
<dbReference type="InterPro" id="IPR013149">
    <property type="entry name" value="ADH-like_C"/>
</dbReference>
<dbReference type="GO" id="GO:0016491">
    <property type="term" value="F:oxidoreductase activity"/>
    <property type="evidence" value="ECO:0007669"/>
    <property type="project" value="UniProtKB-KW"/>
</dbReference>
<proteinExistence type="predicted"/>
<dbReference type="Pfam" id="PF08240">
    <property type="entry name" value="ADH_N"/>
    <property type="match status" value="1"/>
</dbReference>
<dbReference type="OrthoDB" id="9809185at2"/>
<organism evidence="4 5">
    <name type="scientific">Thalassospira profundimaris</name>
    <dbReference type="NCBI Taxonomy" id="502049"/>
    <lineage>
        <taxon>Bacteria</taxon>
        <taxon>Pseudomonadati</taxon>
        <taxon>Pseudomonadota</taxon>
        <taxon>Alphaproteobacteria</taxon>
        <taxon>Rhodospirillales</taxon>
        <taxon>Thalassospiraceae</taxon>
        <taxon>Thalassospira</taxon>
    </lineage>
</organism>
<dbReference type="Pfam" id="PF00107">
    <property type="entry name" value="ADH_zinc_N"/>
    <property type="match status" value="1"/>
</dbReference>
<dbReference type="CDD" id="cd08261">
    <property type="entry name" value="Zn_ADH7"/>
    <property type="match status" value="1"/>
</dbReference>
<evidence type="ECO:0000313" key="5">
    <source>
        <dbReference type="Proteomes" id="UP000253226"/>
    </source>
</evidence>
<dbReference type="Gene3D" id="3.90.180.10">
    <property type="entry name" value="Medium-chain alcohol dehydrogenases, catalytic domain"/>
    <property type="match status" value="1"/>
</dbReference>
<dbReference type="InterPro" id="IPR036291">
    <property type="entry name" value="NAD(P)-bd_dom_sf"/>
</dbReference>
<dbReference type="PANTHER" id="PTHR43401:SF3">
    <property type="entry name" value="L-GALACTONATE-5-DEHYDROGENASE"/>
    <property type="match status" value="1"/>
</dbReference>
<feature type="domain" description="Alcohol dehydrogenase-like N-terminal" evidence="3">
    <location>
        <begin position="25"/>
        <end position="129"/>
    </location>
</feature>
<dbReference type="SUPFAM" id="SSF51735">
    <property type="entry name" value="NAD(P)-binding Rossmann-fold domains"/>
    <property type="match status" value="1"/>
</dbReference>
<dbReference type="Proteomes" id="UP000253226">
    <property type="component" value="Unassembled WGS sequence"/>
</dbReference>
<name>A0A367VWW0_9PROT</name>
<dbReference type="InterPro" id="IPR013154">
    <property type="entry name" value="ADH-like_N"/>
</dbReference>
<comment type="caution">
    <text evidence="4">The sequence shown here is derived from an EMBL/GenBank/DDBJ whole genome shotgun (WGS) entry which is preliminary data.</text>
</comment>
<dbReference type="InterPro" id="IPR050129">
    <property type="entry name" value="Zn_alcohol_dh"/>
</dbReference>
<dbReference type="SUPFAM" id="SSF50129">
    <property type="entry name" value="GroES-like"/>
    <property type="match status" value="1"/>
</dbReference>
<evidence type="ECO:0000259" key="2">
    <source>
        <dbReference type="Pfam" id="PF00107"/>
    </source>
</evidence>
<reference evidence="4 5" key="1">
    <citation type="submission" date="2014-07" db="EMBL/GenBank/DDBJ databases">
        <title>Draft genome sequence of Thalassospira profundimaris 35.</title>
        <authorList>
            <person name="Lai Q."/>
            <person name="Shao Z."/>
        </authorList>
    </citation>
    <scope>NUCLEOTIDE SEQUENCE [LARGE SCALE GENOMIC DNA]</scope>
    <source>
        <strain evidence="4 5">35</strain>
    </source>
</reference>
<gene>
    <name evidence="4" type="ORF">TH19_22615</name>
</gene>
<evidence type="ECO:0000313" key="4">
    <source>
        <dbReference type="EMBL" id="RCK30341.1"/>
    </source>
</evidence>
<evidence type="ECO:0000256" key="1">
    <source>
        <dbReference type="ARBA" id="ARBA00023002"/>
    </source>
</evidence>
<accession>A0A367VWW0</accession>
<sequence>MKSLVCREPGILELEKRDKPSTADADHVLVDIKHVGVCGTDFHIYEGLHPYLEYPRVMGHELGGVVAKPACGFKQDDVVIINPYLACGTCRACQRGKPNCCYQIKVLGVHCDGGMCERISVPAKNLYPAGDLPVQHAAMVEFMAIGAHAVRRSEVTSDDRVLVVGVGPIGLGVALFAKAQGAEVHLLDFSQDRLEMASDRFGFSRHHDAKRSPSDILAATDGEGFDVVYDATGNQKAMQSGFQYVAHGGSFVLVSVVHGDISFADPEFHKREMKLIGSRNATSEDFERVLSAFRSGEIDANALNTHVCTMDEFPEKIMSWVHNRDKMIKAIISV</sequence>
<feature type="domain" description="Alcohol dehydrogenase-like C-terminal" evidence="2">
    <location>
        <begin position="168"/>
        <end position="292"/>
    </location>
</feature>
<protein>
    <submittedName>
        <fullName evidence="4">Dehydrogenase</fullName>
    </submittedName>
</protein>
<dbReference type="InterPro" id="IPR011032">
    <property type="entry name" value="GroES-like_sf"/>
</dbReference>
<evidence type="ECO:0000259" key="3">
    <source>
        <dbReference type="Pfam" id="PF08240"/>
    </source>
</evidence>
<dbReference type="EMBL" id="JPWF01000028">
    <property type="protein sequence ID" value="RCK30341.1"/>
    <property type="molecule type" value="Genomic_DNA"/>
</dbReference>
<dbReference type="AlphaFoldDB" id="A0A367VWW0"/>
<dbReference type="PANTHER" id="PTHR43401">
    <property type="entry name" value="L-THREONINE 3-DEHYDROGENASE"/>
    <property type="match status" value="1"/>
</dbReference>